<dbReference type="EMBL" id="BJKP01000072">
    <property type="protein sequence ID" value="GEA29015.1"/>
    <property type="molecule type" value="Genomic_DNA"/>
</dbReference>
<dbReference type="AlphaFoldDB" id="A0A5J4FET7"/>
<protein>
    <submittedName>
        <fullName evidence="1">Uncharacterized protein</fullName>
    </submittedName>
</protein>
<evidence type="ECO:0000313" key="1">
    <source>
        <dbReference type="EMBL" id="GEA29015.1"/>
    </source>
</evidence>
<gene>
    <name evidence="1" type="ORF">MiAbW_03597</name>
</gene>
<comment type="caution">
    <text evidence="1">The sequence shown here is derived from an EMBL/GenBank/DDBJ whole genome shotgun (WGS) entry which is preliminary data.</text>
</comment>
<dbReference type="RefSeq" id="WP_238707354.1">
    <property type="nucleotide sequence ID" value="NZ_BJKP01000072.1"/>
</dbReference>
<reference evidence="1 2" key="1">
    <citation type="journal article" date="2019" name="FEMS Microbiol. Lett.">
        <title>A novel salt-tolerant genotype illuminates the sucrose gene evolution in freshwater bloom-forming cyanobacterium Microcystis aeruginosa.</title>
        <authorList>
            <person name="Tanabe Y."/>
            <person name="Yamaguchi H."/>
            <person name="Sano T."/>
            <person name="Kawachi M."/>
        </authorList>
    </citation>
    <scope>NUCLEOTIDE SEQUENCE [LARGE SCALE GENOMIC DNA]</scope>
    <source>
        <strain evidence="1 2">NIES-4325</strain>
    </source>
</reference>
<evidence type="ECO:0000313" key="2">
    <source>
        <dbReference type="Proteomes" id="UP000376575"/>
    </source>
</evidence>
<dbReference type="Proteomes" id="UP000376575">
    <property type="component" value="Unassembled WGS sequence"/>
</dbReference>
<accession>A0A5J4FET7</accession>
<proteinExistence type="predicted"/>
<name>A0A5J4FET7_MICAE</name>
<organism evidence="1 2">
    <name type="scientific">Microcystis aeruginosa NIES-4325</name>
    <dbReference type="NCBI Taxonomy" id="2569534"/>
    <lineage>
        <taxon>Bacteria</taxon>
        <taxon>Bacillati</taxon>
        <taxon>Cyanobacteriota</taxon>
        <taxon>Cyanophyceae</taxon>
        <taxon>Oscillatoriophycideae</taxon>
        <taxon>Chroococcales</taxon>
        <taxon>Microcystaceae</taxon>
        <taxon>Microcystis</taxon>
    </lineage>
</organism>
<sequence length="349" mass="39863">MNTTIIQDRIQEDWPVKPGHCLNPFEPLFGSDIPESELGRSLYDLAISIEESYGLGELLDELPDLVLGIKRNLTSWYEIGLISWKIKLCKGWRKRYTSFKQFCETAIGKTSSAVNNWIRAARVMSQLISAGCDRLPMNASIALELSKFGETDLLEAWRDICETYADHELTLDKVKAHLEDPFQKLPNSKKVNIPIELWEKLREKAAESGISPSKLLEELIESLLPDEDGPSRDAVPPDGDDDDDSQFECQLLNVFGDTKISNQELENYEYVRVKVGVNSYHIVPVAEIPLDSSDNYESSHLRTKTGEIIPRYAKRYRENFKIKPDGYYFKKDPVRNWELNGGVLEQVPF</sequence>